<evidence type="ECO:0000256" key="5">
    <source>
        <dbReference type="ARBA" id="ARBA00022857"/>
    </source>
</evidence>
<evidence type="ECO:0000256" key="7">
    <source>
        <dbReference type="SAM" id="Phobius"/>
    </source>
</evidence>
<keyword evidence="7" id="KW-1133">Transmembrane helix</keyword>
<evidence type="ECO:0000256" key="3">
    <source>
        <dbReference type="ARBA" id="ARBA00022729"/>
    </source>
</evidence>
<reference evidence="8 9" key="1">
    <citation type="journal article" date="2004" name="Science">
        <title>The genome of the diatom Thalassiosira pseudonana: ecology, evolution, and metabolism.</title>
        <authorList>
            <person name="Armbrust E.V."/>
            <person name="Berges J.A."/>
            <person name="Bowler C."/>
            <person name="Green B.R."/>
            <person name="Martinez D."/>
            <person name="Putnam N.H."/>
            <person name="Zhou S."/>
            <person name="Allen A.E."/>
            <person name="Apt K.E."/>
            <person name="Bechner M."/>
            <person name="Brzezinski M.A."/>
            <person name="Chaal B.K."/>
            <person name="Chiovitti A."/>
            <person name="Davis A.K."/>
            <person name="Demarest M.S."/>
            <person name="Detter J.C."/>
            <person name="Glavina T."/>
            <person name="Goodstein D."/>
            <person name="Hadi M.Z."/>
            <person name="Hellsten U."/>
            <person name="Hildebrand M."/>
            <person name="Jenkins B.D."/>
            <person name="Jurka J."/>
            <person name="Kapitonov V.V."/>
            <person name="Kroger N."/>
            <person name="Lau W.W."/>
            <person name="Lane T.W."/>
            <person name="Larimer F.W."/>
            <person name="Lippmeier J.C."/>
            <person name="Lucas S."/>
            <person name="Medina M."/>
            <person name="Montsant A."/>
            <person name="Obornik M."/>
            <person name="Parker M.S."/>
            <person name="Palenik B."/>
            <person name="Pazour G.J."/>
            <person name="Richardson P.M."/>
            <person name="Rynearson T.A."/>
            <person name="Saito M.A."/>
            <person name="Schwartz D.C."/>
            <person name="Thamatrakoln K."/>
            <person name="Valentin K."/>
            <person name="Vardi A."/>
            <person name="Wilkerson F.P."/>
            <person name="Rokhsar D.S."/>
        </authorList>
    </citation>
    <scope>NUCLEOTIDE SEQUENCE [LARGE SCALE GENOMIC DNA]</scope>
    <source>
        <strain evidence="8 9">CCMP1335</strain>
    </source>
</reference>
<keyword evidence="6" id="KW-0520">NAD</keyword>
<dbReference type="InterPro" id="IPR036188">
    <property type="entry name" value="FAD/NAD-bd_sf"/>
</dbReference>
<accession>B8CF42</accession>
<dbReference type="KEGG" id="tps:THAPSDRAFT_11636"/>
<dbReference type="PANTHER" id="PTHR46091:SF3">
    <property type="entry name" value="AMINE OXIDASE DOMAIN-CONTAINING PROTEIN"/>
    <property type="match status" value="1"/>
</dbReference>
<keyword evidence="2" id="KW-0285">Flavoprotein</keyword>
<evidence type="ECO:0000256" key="2">
    <source>
        <dbReference type="ARBA" id="ARBA00022630"/>
    </source>
</evidence>
<keyword evidence="5" id="KW-0521">NADP</keyword>
<dbReference type="EMBL" id="CM000652">
    <property type="protein sequence ID" value="EED88142.1"/>
    <property type="molecule type" value="Genomic_DNA"/>
</dbReference>
<dbReference type="InterPro" id="IPR052206">
    <property type="entry name" value="Retinol_saturase"/>
</dbReference>
<dbReference type="Gene3D" id="3.50.50.60">
    <property type="entry name" value="FAD/NAD(P)-binding domain"/>
    <property type="match status" value="2"/>
</dbReference>
<gene>
    <name evidence="8" type="ORF">THAPSDRAFT_11636</name>
</gene>
<evidence type="ECO:0000256" key="6">
    <source>
        <dbReference type="ARBA" id="ARBA00023027"/>
    </source>
</evidence>
<dbReference type="PaxDb" id="35128-Thaps11636"/>
<dbReference type="HOGENOM" id="CLU_019722_1_0_1"/>
<name>B8CF42_THAPS</name>
<keyword evidence="4" id="KW-0274">FAD</keyword>
<dbReference type="Pfam" id="PF13450">
    <property type="entry name" value="NAD_binding_8"/>
    <property type="match status" value="1"/>
</dbReference>
<evidence type="ECO:0000256" key="4">
    <source>
        <dbReference type="ARBA" id="ARBA00022827"/>
    </source>
</evidence>
<comment type="similarity">
    <text evidence="1">Belongs to the carotenoid/retinoid oxidoreductase family. CrtISO subfamily.</text>
</comment>
<evidence type="ECO:0000313" key="8">
    <source>
        <dbReference type="EMBL" id="EED88142.1"/>
    </source>
</evidence>
<evidence type="ECO:0000313" key="9">
    <source>
        <dbReference type="Proteomes" id="UP000001449"/>
    </source>
</evidence>
<dbReference type="RefSeq" id="XP_002294782.1">
    <property type="nucleotide sequence ID" value="XM_002294746.1"/>
</dbReference>
<dbReference type="Proteomes" id="UP000001449">
    <property type="component" value="Chromosome 20"/>
</dbReference>
<keyword evidence="3" id="KW-0732">Signal</keyword>
<dbReference type="InParanoid" id="B8CF42"/>
<protein>
    <recommendedName>
        <fullName evidence="10">Amine oxidase domain-containing protein</fullName>
    </recommendedName>
</protein>
<evidence type="ECO:0008006" key="10">
    <source>
        <dbReference type="Google" id="ProtNLM"/>
    </source>
</evidence>
<dbReference type="STRING" id="35128.B8CF42"/>
<keyword evidence="7" id="KW-0812">Transmembrane</keyword>
<feature type="transmembrane region" description="Helical" evidence="7">
    <location>
        <begin position="15"/>
        <end position="34"/>
    </location>
</feature>
<dbReference type="PANTHER" id="PTHR46091">
    <property type="entry name" value="BLR7054 PROTEIN"/>
    <property type="match status" value="1"/>
</dbReference>
<keyword evidence="7" id="KW-0472">Membrane</keyword>
<dbReference type="OMA" id="FLEWFVD"/>
<evidence type="ECO:0000256" key="1">
    <source>
        <dbReference type="ARBA" id="ARBA00005855"/>
    </source>
</evidence>
<reference evidence="8 9" key="2">
    <citation type="journal article" date="2008" name="Nature">
        <title>The Phaeodactylum genome reveals the evolutionary history of diatom genomes.</title>
        <authorList>
            <person name="Bowler C."/>
            <person name="Allen A.E."/>
            <person name="Badger J.H."/>
            <person name="Grimwood J."/>
            <person name="Jabbari K."/>
            <person name="Kuo A."/>
            <person name="Maheswari U."/>
            <person name="Martens C."/>
            <person name="Maumus F."/>
            <person name="Otillar R.P."/>
            <person name="Rayko E."/>
            <person name="Salamov A."/>
            <person name="Vandepoele K."/>
            <person name="Beszteri B."/>
            <person name="Gruber A."/>
            <person name="Heijde M."/>
            <person name="Katinka M."/>
            <person name="Mock T."/>
            <person name="Valentin K."/>
            <person name="Verret F."/>
            <person name="Berges J.A."/>
            <person name="Brownlee C."/>
            <person name="Cadoret J.P."/>
            <person name="Chiovitti A."/>
            <person name="Choi C.J."/>
            <person name="Coesel S."/>
            <person name="De Martino A."/>
            <person name="Detter J.C."/>
            <person name="Durkin C."/>
            <person name="Falciatore A."/>
            <person name="Fournet J."/>
            <person name="Haruta M."/>
            <person name="Huysman M.J."/>
            <person name="Jenkins B.D."/>
            <person name="Jiroutova K."/>
            <person name="Jorgensen R.E."/>
            <person name="Joubert Y."/>
            <person name="Kaplan A."/>
            <person name="Kroger N."/>
            <person name="Kroth P.G."/>
            <person name="La Roche J."/>
            <person name="Lindquist E."/>
            <person name="Lommer M."/>
            <person name="Martin-Jezequel V."/>
            <person name="Lopez P.J."/>
            <person name="Lucas S."/>
            <person name="Mangogna M."/>
            <person name="McGinnis K."/>
            <person name="Medlin L.K."/>
            <person name="Montsant A."/>
            <person name="Oudot-Le Secq M.P."/>
            <person name="Napoli C."/>
            <person name="Obornik M."/>
            <person name="Parker M.S."/>
            <person name="Petit J.L."/>
            <person name="Porcel B.M."/>
            <person name="Poulsen N."/>
            <person name="Robison M."/>
            <person name="Rychlewski L."/>
            <person name="Rynearson T.A."/>
            <person name="Schmutz J."/>
            <person name="Shapiro H."/>
            <person name="Siaut M."/>
            <person name="Stanley M."/>
            <person name="Sussman M.R."/>
            <person name="Taylor A.R."/>
            <person name="Vardi A."/>
            <person name="von Dassow P."/>
            <person name="Vyverman W."/>
            <person name="Willis A."/>
            <person name="Wyrwicz L.S."/>
            <person name="Rokhsar D.S."/>
            <person name="Weissenbach J."/>
            <person name="Armbrust E.V."/>
            <person name="Green B.R."/>
            <person name="Van de Peer Y."/>
            <person name="Grigoriev I.V."/>
        </authorList>
    </citation>
    <scope>NUCLEOTIDE SEQUENCE [LARGE SCALE GENOMIC DNA]</scope>
    <source>
        <strain evidence="8 9">CCMP1335</strain>
    </source>
</reference>
<dbReference type="GeneID" id="7443641"/>
<dbReference type="GO" id="GO:0016491">
    <property type="term" value="F:oxidoreductase activity"/>
    <property type="evidence" value="ECO:0000318"/>
    <property type="project" value="GO_Central"/>
</dbReference>
<proteinExistence type="inferred from homology"/>
<sequence>MNTITDLLFQNPSTFIVLLPLLFIASFIFYITRWPQARPVQFRRADRFRPEKVPSNIDTIVIGSGSGGSTVANLLAQSGQRVLVLEQHSVTGGCTHSFREEGCEWDTGLHYVSKAMATPTKRAGAIMSFMSRGKQSFTPFPTSTPYDEIVFPKDANVKDGAPNEFSHKFYDGVNRTVSSVIGSIDPSDNELKHRVDTFMDICLDVHNGFVALGIYRLLPSYLKFLMKDKVERLYKYGSMTVKDAQHAVLKLGYSKEELLKNCPTAPEMEDDPSIRRMTAVLTHPIGDYAVQPRDATFAAHGVTMAHYVNGSPNHNLVITKHTVGATQNISTRLTSMVRSFGGEALIDATVRGIIIENGRAVGVKVSNTDELEECTSEEDLAKVPAVEYNKFLPQDLPVVKKFKDEATIRQSNGHVFLFCKLRGNADEIGLPDHNLWYFNGYDLDDAFDKYFANPTEVRPPTVYIGFPCTKFGLIRQDITWQKRFPNVSNCILISDGLYEWFEQWSDKPVRNRGEEYLEFKDKLTHHLLDILQEFVPQVKGRIEYHHLGTPLSEETFLASYRGGSYGTQCVTEMFAPINRNWTTTPFTEVPGLYLAGSDAFLPSVTGAMYGGCLSASAVLGTLGTMRLGHAILTHLAMRLREENPKLSKIEAYMLAVKKFTE</sequence>
<keyword evidence="9" id="KW-1185">Reference proteome</keyword>
<organism evidence="8 9">
    <name type="scientific">Thalassiosira pseudonana</name>
    <name type="common">Marine diatom</name>
    <name type="synonym">Cyclotella nana</name>
    <dbReference type="NCBI Taxonomy" id="35128"/>
    <lineage>
        <taxon>Eukaryota</taxon>
        <taxon>Sar</taxon>
        <taxon>Stramenopiles</taxon>
        <taxon>Ochrophyta</taxon>
        <taxon>Bacillariophyta</taxon>
        <taxon>Coscinodiscophyceae</taxon>
        <taxon>Thalassiosirophycidae</taxon>
        <taxon>Thalassiosirales</taxon>
        <taxon>Thalassiosiraceae</taxon>
        <taxon>Thalassiosira</taxon>
    </lineage>
</organism>
<dbReference type="SUPFAM" id="SSF51905">
    <property type="entry name" value="FAD/NAD(P)-binding domain"/>
    <property type="match status" value="1"/>
</dbReference>
<dbReference type="eggNOG" id="KOG4254">
    <property type="taxonomic scope" value="Eukaryota"/>
</dbReference>
<dbReference type="AlphaFoldDB" id="B8CF42"/>